<name>A0A1T4KIU0_9BACT</name>
<organism evidence="1 2">
    <name type="scientific">Chitinophaga eiseniae</name>
    <dbReference type="NCBI Taxonomy" id="634771"/>
    <lineage>
        <taxon>Bacteria</taxon>
        <taxon>Pseudomonadati</taxon>
        <taxon>Bacteroidota</taxon>
        <taxon>Chitinophagia</taxon>
        <taxon>Chitinophagales</taxon>
        <taxon>Chitinophagaceae</taxon>
        <taxon>Chitinophaga</taxon>
    </lineage>
</organism>
<dbReference type="Proteomes" id="UP000190367">
    <property type="component" value="Unassembled WGS sequence"/>
</dbReference>
<dbReference type="AlphaFoldDB" id="A0A1T4KIU0"/>
<evidence type="ECO:0000313" key="2">
    <source>
        <dbReference type="Proteomes" id="UP000190367"/>
    </source>
</evidence>
<dbReference type="EMBL" id="FUWZ01000001">
    <property type="protein sequence ID" value="SJZ42311.1"/>
    <property type="molecule type" value="Genomic_DNA"/>
</dbReference>
<proteinExistence type="predicted"/>
<sequence length="57" mass="6309">MENKLYRYILVLEISVFGLPWLANNLGATTLPAATARQIAAHYETITLPFWMAVSAG</sequence>
<evidence type="ECO:0000313" key="1">
    <source>
        <dbReference type="EMBL" id="SJZ42311.1"/>
    </source>
</evidence>
<reference evidence="2" key="1">
    <citation type="submission" date="2017-02" db="EMBL/GenBank/DDBJ databases">
        <authorList>
            <person name="Varghese N."/>
            <person name="Submissions S."/>
        </authorList>
    </citation>
    <scope>NUCLEOTIDE SEQUENCE [LARGE SCALE GENOMIC DNA]</scope>
    <source>
        <strain evidence="2">DSM 22224</strain>
    </source>
</reference>
<gene>
    <name evidence="1" type="ORF">SAMN04488128_101145</name>
</gene>
<dbReference type="STRING" id="634771.SAMN04488128_101145"/>
<keyword evidence="2" id="KW-1185">Reference proteome</keyword>
<dbReference type="RefSeq" id="WP_159455843.1">
    <property type="nucleotide sequence ID" value="NZ_FUWZ01000001.1"/>
</dbReference>
<accession>A0A1T4KIU0</accession>
<protein>
    <submittedName>
        <fullName evidence="1">Uncharacterized protein</fullName>
    </submittedName>
</protein>